<keyword evidence="4" id="KW-1185">Reference proteome</keyword>
<proteinExistence type="predicted"/>
<feature type="non-terminal residue" evidence="3">
    <location>
        <position position="192"/>
    </location>
</feature>
<name>W2SNL6_NECAM</name>
<dbReference type="InterPro" id="IPR032628">
    <property type="entry name" value="AC_N"/>
</dbReference>
<accession>W2SNL6</accession>
<evidence type="ECO:0000256" key="1">
    <source>
        <dbReference type="SAM" id="Phobius"/>
    </source>
</evidence>
<dbReference type="KEGG" id="nai:NECAME_00934"/>
<dbReference type="STRING" id="51031.W2SNL6"/>
<protein>
    <recommendedName>
        <fullName evidence="2">Adenylate cyclase N-terminal domain-containing protein</fullName>
    </recommendedName>
</protein>
<feature type="domain" description="Adenylate cyclase N-terminal" evidence="2">
    <location>
        <begin position="117"/>
        <end position="192"/>
    </location>
</feature>
<organism evidence="3 4">
    <name type="scientific">Necator americanus</name>
    <name type="common">Human hookworm</name>
    <dbReference type="NCBI Taxonomy" id="51031"/>
    <lineage>
        <taxon>Eukaryota</taxon>
        <taxon>Metazoa</taxon>
        <taxon>Ecdysozoa</taxon>
        <taxon>Nematoda</taxon>
        <taxon>Chromadorea</taxon>
        <taxon>Rhabditida</taxon>
        <taxon>Rhabditina</taxon>
        <taxon>Rhabditomorpha</taxon>
        <taxon>Strongyloidea</taxon>
        <taxon>Ancylostomatidae</taxon>
        <taxon>Bunostominae</taxon>
        <taxon>Necator</taxon>
    </lineage>
</organism>
<dbReference type="OrthoDB" id="10429768at2759"/>
<dbReference type="AlphaFoldDB" id="W2SNL6"/>
<evidence type="ECO:0000313" key="4">
    <source>
        <dbReference type="Proteomes" id="UP000053676"/>
    </source>
</evidence>
<evidence type="ECO:0000313" key="3">
    <source>
        <dbReference type="EMBL" id="ETN71245.1"/>
    </source>
</evidence>
<keyword evidence="1" id="KW-1133">Transmembrane helix</keyword>
<gene>
    <name evidence="3" type="ORF">NECAME_00934</name>
</gene>
<reference evidence="4" key="1">
    <citation type="journal article" date="2014" name="Nat. Genet.">
        <title>Genome of the human hookworm Necator americanus.</title>
        <authorList>
            <person name="Tang Y.T."/>
            <person name="Gao X."/>
            <person name="Rosa B.A."/>
            <person name="Abubucker S."/>
            <person name="Hallsworth-Pepin K."/>
            <person name="Martin J."/>
            <person name="Tyagi R."/>
            <person name="Heizer E."/>
            <person name="Zhang X."/>
            <person name="Bhonagiri-Palsikar V."/>
            <person name="Minx P."/>
            <person name="Warren W.C."/>
            <person name="Wang Q."/>
            <person name="Zhan B."/>
            <person name="Hotez P.J."/>
            <person name="Sternberg P.W."/>
            <person name="Dougall A."/>
            <person name="Gaze S.T."/>
            <person name="Mulvenna J."/>
            <person name="Sotillo J."/>
            <person name="Ranganathan S."/>
            <person name="Rabelo E.M."/>
            <person name="Wilson R.K."/>
            <person name="Felgner P.L."/>
            <person name="Bethony J."/>
            <person name="Hawdon J.M."/>
            <person name="Gasser R.B."/>
            <person name="Loukas A."/>
            <person name="Mitreva M."/>
        </authorList>
    </citation>
    <scope>NUCLEOTIDE SEQUENCE [LARGE SCALE GENOMIC DNA]</scope>
</reference>
<dbReference type="EMBL" id="KI668838">
    <property type="protein sequence ID" value="ETN71245.1"/>
    <property type="molecule type" value="Genomic_DNA"/>
</dbReference>
<keyword evidence="1" id="KW-0812">Transmembrane</keyword>
<evidence type="ECO:0000259" key="2">
    <source>
        <dbReference type="Pfam" id="PF16214"/>
    </source>
</evidence>
<feature type="transmembrane region" description="Helical" evidence="1">
    <location>
        <begin position="159"/>
        <end position="181"/>
    </location>
</feature>
<sequence length="192" mass="21606">MFSECERAFFPFSDHKSKSGAKTESQFFKALLNYRLFNQSLEMGRPDTLEPLRGKLNKDEFSPELLDTLDEVTDEESLLLEACRQDSLYPIYFQHINAGRMQVLLACAPYIVHSSLTLLILFLCYTLLPLPLLPTALAAAVISATGLSIQLINSANGTLLISHAILFLAINIVGFLVFYPLELVQRKTFRET</sequence>
<keyword evidence="1" id="KW-0472">Membrane</keyword>
<dbReference type="Proteomes" id="UP000053676">
    <property type="component" value="Unassembled WGS sequence"/>
</dbReference>
<feature type="transmembrane region" description="Helical" evidence="1">
    <location>
        <begin position="103"/>
        <end position="128"/>
    </location>
</feature>
<dbReference type="Pfam" id="PF16214">
    <property type="entry name" value="AC_N"/>
    <property type="match status" value="1"/>
</dbReference>
<feature type="transmembrane region" description="Helical" evidence="1">
    <location>
        <begin position="134"/>
        <end position="152"/>
    </location>
</feature>